<dbReference type="GeneID" id="92367191"/>
<proteinExistence type="predicted"/>
<evidence type="ECO:0000256" key="1">
    <source>
        <dbReference type="SAM" id="MobiDB-lite"/>
    </source>
</evidence>
<keyword evidence="5" id="KW-1185">Reference proteome</keyword>
<evidence type="ECO:0000256" key="2">
    <source>
        <dbReference type="SAM" id="Phobius"/>
    </source>
</evidence>
<gene>
    <name evidence="4" type="ORF">cand_030070</name>
</gene>
<feature type="signal peptide" evidence="3">
    <location>
        <begin position="1"/>
        <end position="24"/>
    </location>
</feature>
<evidence type="ECO:0000313" key="4">
    <source>
        <dbReference type="EMBL" id="OII75762.1"/>
    </source>
</evidence>
<dbReference type="OrthoDB" id="343665at2759"/>
<organism evidence="4 5">
    <name type="scientific">Cryptosporidium andersoni</name>
    <dbReference type="NCBI Taxonomy" id="117008"/>
    <lineage>
        <taxon>Eukaryota</taxon>
        <taxon>Sar</taxon>
        <taxon>Alveolata</taxon>
        <taxon>Apicomplexa</taxon>
        <taxon>Conoidasida</taxon>
        <taxon>Coccidia</taxon>
        <taxon>Eucoccidiorida</taxon>
        <taxon>Eimeriorina</taxon>
        <taxon>Cryptosporidiidae</taxon>
        <taxon>Cryptosporidium</taxon>
    </lineage>
</organism>
<name>A0A1J4MNB9_9CRYT</name>
<feature type="chain" id="PRO_5012882044" evidence="3">
    <location>
        <begin position="25"/>
        <end position="522"/>
    </location>
</feature>
<dbReference type="RefSeq" id="XP_067067608.1">
    <property type="nucleotide sequence ID" value="XM_067213234.1"/>
</dbReference>
<reference evidence="4 5" key="1">
    <citation type="submission" date="2016-10" db="EMBL/GenBank/DDBJ databases">
        <title>Reductive evolution of mitochondrial metabolism and differential evolution of invasion-related proteins in Cryptosporidium.</title>
        <authorList>
            <person name="Liu S."/>
            <person name="Roellig D.M."/>
            <person name="Guo Y."/>
            <person name="Li N."/>
            <person name="Frace M.A."/>
            <person name="Tang K."/>
            <person name="Zhang L."/>
            <person name="Feng Y."/>
            <person name="Xiao L."/>
        </authorList>
    </citation>
    <scope>NUCLEOTIDE SEQUENCE [LARGE SCALE GENOMIC DNA]</scope>
    <source>
        <strain evidence="4">30847</strain>
    </source>
</reference>
<protein>
    <submittedName>
        <fullName evidence="4">Uncharacterized protein</fullName>
    </submittedName>
</protein>
<dbReference type="Proteomes" id="UP000186804">
    <property type="component" value="Unassembled WGS sequence"/>
</dbReference>
<evidence type="ECO:0000313" key="5">
    <source>
        <dbReference type="Proteomes" id="UP000186804"/>
    </source>
</evidence>
<dbReference type="AlphaFoldDB" id="A0A1J4MNB9"/>
<keyword evidence="3" id="KW-0732">Signal</keyword>
<feature type="transmembrane region" description="Helical" evidence="2">
    <location>
        <begin position="420"/>
        <end position="443"/>
    </location>
</feature>
<comment type="caution">
    <text evidence="4">The sequence shown here is derived from an EMBL/GenBank/DDBJ whole genome shotgun (WGS) entry which is preliminary data.</text>
</comment>
<keyword evidence="2" id="KW-1133">Transmembrane helix</keyword>
<evidence type="ECO:0000256" key="3">
    <source>
        <dbReference type="SAM" id="SignalP"/>
    </source>
</evidence>
<feature type="transmembrane region" description="Helical" evidence="2">
    <location>
        <begin position="303"/>
        <end position="326"/>
    </location>
</feature>
<keyword evidence="2" id="KW-0472">Membrane</keyword>
<sequence>MIQFFNFSFLLATLIGYLPSKIYSLPITTEPSIREYSRKPGLLNVSISEHCSSEPCNCCSEKFQYMALDYASRANTPECKDFMKNLFCTLACNEESADAGSLSNNIMIMLVCEHECSNILSKCSKPKSIDTNIKDVIPTLSSNNTLNTTNGTIKALTSNIDLKSIKLSSSLNYISNQASIGASGIPNMLSTIGSSISSEPSECAEIWLPPMTISNSAQYSLAFIHASSDSKVCVTSTGGFNLLADPIASTSLLTANNTAIVTSGSTLTPPIILTDNNGKTTQNIGLTMEELHCGFCFSRCCCWPVWSGSIIAFVGYILIAFLAIYWQSGLFSQGLKSSHFWKGGGYWLAGSGSLGIIVGMLVGGLVSSCIAGALTLGGSLCNLFMSILLVGRLGAVLGALGGLGTGAVIGIMAHSGTVSWAIGLSLGFLLGIVVGFSPIARSLRMNDRFIRRGIRQREMRRRSRLGQGSYHSDFFSEGSGTDHAKNIAAVQRYSSSDSHDTGNNINESRNPRPSSSNSDLQR</sequence>
<accession>A0A1J4MNB9</accession>
<feature type="compositionally biased region" description="Low complexity" evidence="1">
    <location>
        <begin position="503"/>
        <end position="522"/>
    </location>
</feature>
<keyword evidence="2" id="KW-0812">Transmembrane</keyword>
<dbReference type="VEuPathDB" id="CryptoDB:cand_030070"/>
<dbReference type="EMBL" id="LRBS01000085">
    <property type="protein sequence ID" value="OII75762.1"/>
    <property type="molecule type" value="Genomic_DNA"/>
</dbReference>
<feature type="region of interest" description="Disordered" evidence="1">
    <location>
        <begin position="486"/>
        <end position="522"/>
    </location>
</feature>
<feature type="transmembrane region" description="Helical" evidence="2">
    <location>
        <begin position="395"/>
        <end position="414"/>
    </location>
</feature>